<dbReference type="InterPro" id="IPR029066">
    <property type="entry name" value="PLP-binding_barrel"/>
</dbReference>
<feature type="active site" description="Proton acceptor; specific for D-alanine" evidence="5">
    <location>
        <position position="80"/>
    </location>
</feature>
<dbReference type="CDD" id="cd00430">
    <property type="entry name" value="PLPDE_III_AR"/>
    <property type="match status" value="1"/>
</dbReference>
<protein>
    <recommendedName>
        <fullName evidence="5">Alanine racemase</fullName>
        <ecNumber evidence="5">5.1.1.1</ecNumber>
    </recommendedName>
</protein>
<dbReference type="PRINTS" id="PR00992">
    <property type="entry name" value="ALARACEMASE"/>
</dbReference>
<comment type="similarity">
    <text evidence="5">Belongs to the alanine racemase family.</text>
</comment>
<keyword evidence="4 5" id="KW-0413">Isomerase</keyword>
<dbReference type="PANTHER" id="PTHR30511">
    <property type="entry name" value="ALANINE RACEMASE"/>
    <property type="match status" value="1"/>
</dbReference>
<gene>
    <name evidence="9" type="ORF">C8C78_11919</name>
    <name evidence="10" type="ORF">SAMN04488597_12038</name>
</gene>
<dbReference type="FunFam" id="3.20.20.10:FF:000002">
    <property type="entry name" value="Alanine racemase"/>
    <property type="match status" value="1"/>
</dbReference>
<dbReference type="GO" id="GO:0005829">
    <property type="term" value="C:cytosol"/>
    <property type="evidence" value="ECO:0007669"/>
    <property type="project" value="TreeGrafter"/>
</dbReference>
<dbReference type="FunFam" id="2.40.37.10:FF:000006">
    <property type="entry name" value="Alanine racemase"/>
    <property type="match status" value="1"/>
</dbReference>
<dbReference type="GO" id="GO:0008784">
    <property type="term" value="F:alanine racemase activity"/>
    <property type="evidence" value="ECO:0007669"/>
    <property type="project" value="UniProtKB-UniRule"/>
</dbReference>
<dbReference type="InterPro" id="IPR020622">
    <property type="entry name" value="Ala_racemase_pyridoxalP-BS"/>
</dbReference>
<dbReference type="EC" id="5.1.1.1" evidence="5"/>
<proteinExistence type="inferred from homology"/>
<dbReference type="NCBIfam" id="TIGR00492">
    <property type="entry name" value="alr"/>
    <property type="match status" value="1"/>
</dbReference>
<feature type="domain" description="Alanine racemase C-terminal" evidence="8">
    <location>
        <begin position="286"/>
        <end position="414"/>
    </location>
</feature>
<organism evidence="10 12">
    <name type="scientific">Halanaerobium congolense</name>
    <dbReference type="NCBI Taxonomy" id="54121"/>
    <lineage>
        <taxon>Bacteria</taxon>
        <taxon>Bacillati</taxon>
        <taxon>Bacillota</taxon>
        <taxon>Clostridia</taxon>
        <taxon>Halanaerobiales</taxon>
        <taxon>Halanaerobiaceae</taxon>
        <taxon>Halanaerobium</taxon>
    </lineage>
</organism>
<dbReference type="SUPFAM" id="SSF50621">
    <property type="entry name" value="Alanine racemase C-terminal domain-like"/>
    <property type="match status" value="1"/>
</dbReference>
<evidence type="ECO:0000313" key="9">
    <source>
        <dbReference type="EMBL" id="PXV64179.1"/>
    </source>
</evidence>
<dbReference type="Gene3D" id="3.20.20.10">
    <property type="entry name" value="Alanine racemase"/>
    <property type="match status" value="1"/>
</dbReference>
<dbReference type="Pfam" id="PF00842">
    <property type="entry name" value="Ala_racemase_C"/>
    <property type="match status" value="1"/>
</dbReference>
<feature type="binding site" evidence="5 7">
    <location>
        <position position="355"/>
    </location>
    <ligand>
        <name>substrate</name>
    </ligand>
</feature>
<reference evidence="9 11" key="2">
    <citation type="submission" date="2018-04" db="EMBL/GenBank/DDBJ databases">
        <title>Subsurface microbial communities from deep shales in Ohio and West Virginia, USA.</title>
        <authorList>
            <person name="Wrighton K."/>
        </authorList>
    </citation>
    <scope>NUCLEOTIDE SEQUENCE [LARGE SCALE GENOMIC DNA]</scope>
    <source>
        <strain evidence="9 11">MSL28</strain>
    </source>
</reference>
<dbReference type="SMART" id="SM01005">
    <property type="entry name" value="Ala_racemase_C"/>
    <property type="match status" value="1"/>
</dbReference>
<dbReference type="RefSeq" id="WP_223174546.1">
    <property type="nucleotide sequence ID" value="NZ_FMYT01000020.1"/>
</dbReference>
<dbReference type="Gene3D" id="2.40.37.10">
    <property type="entry name" value="Lyase, Ornithine Decarboxylase, Chain A, domain 1"/>
    <property type="match status" value="1"/>
</dbReference>
<evidence type="ECO:0000313" key="11">
    <source>
        <dbReference type="Proteomes" id="UP000247389"/>
    </source>
</evidence>
<dbReference type="GO" id="GO:0030170">
    <property type="term" value="F:pyridoxal phosphate binding"/>
    <property type="evidence" value="ECO:0007669"/>
    <property type="project" value="UniProtKB-UniRule"/>
</dbReference>
<evidence type="ECO:0000256" key="5">
    <source>
        <dbReference type="HAMAP-Rule" id="MF_01201"/>
    </source>
</evidence>
<dbReference type="InterPro" id="IPR009006">
    <property type="entry name" value="Ala_racemase/Decarboxylase_C"/>
</dbReference>
<feature type="active site" description="Proton acceptor; specific for L-alanine" evidence="5">
    <location>
        <position position="307"/>
    </location>
</feature>
<reference evidence="10 12" key="1">
    <citation type="submission" date="2016-10" db="EMBL/GenBank/DDBJ databases">
        <authorList>
            <person name="Varghese N."/>
            <person name="Submissions S."/>
        </authorList>
    </citation>
    <scope>NUCLEOTIDE SEQUENCE [LARGE SCALE GENOMIC DNA]</scope>
    <source>
        <strain evidence="10 12">WG10</strain>
    </source>
</reference>
<feature type="binding site" evidence="5 7">
    <location>
        <position position="178"/>
    </location>
    <ligand>
        <name>substrate</name>
    </ligand>
</feature>
<comment type="cofactor">
    <cofactor evidence="2 5 6">
        <name>pyridoxal 5'-phosphate</name>
        <dbReference type="ChEBI" id="CHEBI:597326"/>
    </cofactor>
</comment>
<feature type="modified residue" description="N6-(pyridoxal phosphate)lysine" evidence="5 6">
    <location>
        <position position="80"/>
    </location>
</feature>
<keyword evidence="3 5" id="KW-0663">Pyridoxal phosphate</keyword>
<dbReference type="PROSITE" id="PS00395">
    <property type="entry name" value="ALANINE_RACEMASE"/>
    <property type="match status" value="1"/>
</dbReference>
<dbReference type="GO" id="GO:0030632">
    <property type="term" value="P:D-alanine biosynthetic process"/>
    <property type="evidence" value="ECO:0007669"/>
    <property type="project" value="UniProtKB-UniRule"/>
</dbReference>
<name>A0A1G6QXM2_9FIRM</name>
<evidence type="ECO:0000259" key="8">
    <source>
        <dbReference type="SMART" id="SM01005"/>
    </source>
</evidence>
<dbReference type="InterPro" id="IPR001608">
    <property type="entry name" value="Ala_racemase_N"/>
</dbReference>
<dbReference type="AlphaFoldDB" id="A0A1G6QXM2"/>
<comment type="pathway">
    <text evidence="5">Amino-acid biosynthesis; D-alanine biosynthesis; D-alanine from L-alanine: step 1/1.</text>
</comment>
<evidence type="ECO:0000256" key="7">
    <source>
        <dbReference type="PIRSR" id="PIRSR600821-52"/>
    </source>
</evidence>
<evidence type="ECO:0000313" key="10">
    <source>
        <dbReference type="EMBL" id="SDC97120.1"/>
    </source>
</evidence>
<comment type="catalytic activity">
    <reaction evidence="1 5">
        <text>L-alanine = D-alanine</text>
        <dbReference type="Rhea" id="RHEA:20249"/>
        <dbReference type="ChEBI" id="CHEBI:57416"/>
        <dbReference type="ChEBI" id="CHEBI:57972"/>
        <dbReference type="EC" id="5.1.1.1"/>
    </reaction>
</comment>
<dbReference type="Proteomes" id="UP000247389">
    <property type="component" value="Unassembled WGS sequence"/>
</dbReference>
<comment type="function">
    <text evidence="5">Catalyzes the interconversion of L-alanine and D-alanine. May also act on other amino acids.</text>
</comment>
<evidence type="ECO:0000256" key="2">
    <source>
        <dbReference type="ARBA" id="ARBA00001933"/>
    </source>
</evidence>
<dbReference type="HAMAP" id="MF_01201">
    <property type="entry name" value="Ala_racemase"/>
    <property type="match status" value="1"/>
</dbReference>
<dbReference type="Pfam" id="PF01168">
    <property type="entry name" value="Ala_racemase_N"/>
    <property type="match status" value="1"/>
</dbReference>
<dbReference type="EMBL" id="QICM01000019">
    <property type="protein sequence ID" value="PXV64179.1"/>
    <property type="molecule type" value="Genomic_DNA"/>
</dbReference>
<sequence>MPGAVARISTFALTNGTKPLAYLIRLTDIFNKLLKNGGKRMELQLKRPTWIEINLSALKNNYNFIRSKISSRTKIAAVVKANAYGHGAVRIAKELSQLGVEYFCVGSPEEGIELRDTGIKKPILVLAEILEFQIMDVIAGDLIQTTASLETIKALNKAASKFNKIIKVHLKIDTGMGRIGFFPKEINDVLKYVEKLEFIKIEGLFSHLAQADEADKDYSYLQLQKFNSLIKSLNKEQDKIPLIHIANSAAIIDLPETYLDLIRPGIMLYGLLPSNDLNKEADLEPVLAFKTKIIQIRELPANSFISYGSTYKTETKEKLAVLPVGYKDGYPRLLSNQGEVLIRGERAPIRGRVCMGQTIVSVDHLNEVKVGDEVVLIGKQKNEEISASEIAKLCGTINYEIVCNLSERLEKIFLE</sequence>
<evidence type="ECO:0000313" key="12">
    <source>
        <dbReference type="Proteomes" id="UP000324896"/>
    </source>
</evidence>
<dbReference type="EMBL" id="FMYT01000020">
    <property type="protein sequence ID" value="SDC97120.1"/>
    <property type="molecule type" value="Genomic_DNA"/>
</dbReference>
<accession>A0A1G6QXM2</accession>
<dbReference type="SUPFAM" id="SSF51419">
    <property type="entry name" value="PLP-binding barrel"/>
    <property type="match status" value="1"/>
</dbReference>
<evidence type="ECO:0000256" key="1">
    <source>
        <dbReference type="ARBA" id="ARBA00000316"/>
    </source>
</evidence>
<evidence type="ECO:0000256" key="4">
    <source>
        <dbReference type="ARBA" id="ARBA00023235"/>
    </source>
</evidence>
<dbReference type="InterPro" id="IPR011079">
    <property type="entry name" value="Ala_racemase_C"/>
</dbReference>
<evidence type="ECO:0000256" key="3">
    <source>
        <dbReference type="ARBA" id="ARBA00022898"/>
    </source>
</evidence>
<evidence type="ECO:0000256" key="6">
    <source>
        <dbReference type="PIRSR" id="PIRSR600821-50"/>
    </source>
</evidence>
<dbReference type="UniPathway" id="UPA00042">
    <property type="reaction ID" value="UER00497"/>
</dbReference>
<dbReference type="PANTHER" id="PTHR30511:SF0">
    <property type="entry name" value="ALANINE RACEMASE, CATABOLIC-RELATED"/>
    <property type="match status" value="1"/>
</dbReference>
<dbReference type="Proteomes" id="UP000324896">
    <property type="component" value="Unassembled WGS sequence"/>
</dbReference>
<dbReference type="InterPro" id="IPR000821">
    <property type="entry name" value="Ala_racemase"/>
</dbReference>